<feature type="region of interest" description="Disordered" evidence="1">
    <location>
        <begin position="133"/>
        <end position="158"/>
    </location>
</feature>
<sequence>MATNQRTTRAAKPTKNGKPTRRTTKTETRGRGADDGQEREAFLEKAREDFEQRLAAMAADPAQWIEFVETVAAWGARYSLGNQLLLMMQAAERNVEPQYFLPYGSKDRSTGWLKYGRQVRRDEKSFKVWAPVKRRPSEDEAQEMEAAGRKVRRDPDGRPSVQVVGFRLASTFDLSQTDGEPFQVPTVQYLRRHRQATSTTPRLLEGDDPGDAFDDVVKLIKDAGYGFELAPPGSALLGDANGMTTGGAVMQVRVRDDVSPAQRLKTTVHELAHIRCEHLTSARVGENLHRGRRETEAESVAHIVCAALGVDTASYSDAYVLGWANGDLDLVKACAATVLRVAKTILIDLATGDPDPDDVEEDPTTMPGIPSVDGDLR</sequence>
<dbReference type="GO" id="GO:0003697">
    <property type="term" value="F:single-stranded DNA binding"/>
    <property type="evidence" value="ECO:0007669"/>
    <property type="project" value="InterPro"/>
</dbReference>
<feature type="domain" description="N-terminal" evidence="2">
    <location>
        <begin position="70"/>
        <end position="146"/>
    </location>
</feature>
<feature type="region of interest" description="Disordered" evidence="1">
    <location>
        <begin position="1"/>
        <end position="39"/>
    </location>
</feature>
<feature type="compositionally biased region" description="Basic and acidic residues" evidence="1">
    <location>
        <begin position="24"/>
        <end position="39"/>
    </location>
</feature>
<name>A0A8J3VRH0_9ACTN</name>
<feature type="region of interest" description="Disordered" evidence="1">
    <location>
        <begin position="352"/>
        <end position="377"/>
    </location>
</feature>
<keyword evidence="4" id="KW-1185">Reference proteome</keyword>
<evidence type="ECO:0000313" key="4">
    <source>
        <dbReference type="Proteomes" id="UP000642748"/>
    </source>
</evidence>
<reference evidence="3" key="1">
    <citation type="submission" date="2021-01" db="EMBL/GenBank/DDBJ databases">
        <title>Whole genome shotgun sequence of Rugosimonospora africana NBRC 104875.</title>
        <authorList>
            <person name="Komaki H."/>
            <person name="Tamura T."/>
        </authorList>
    </citation>
    <scope>NUCLEOTIDE SEQUENCE</scope>
    <source>
        <strain evidence="3">NBRC 104875</strain>
    </source>
</reference>
<feature type="compositionally biased region" description="Acidic residues" evidence="1">
    <location>
        <begin position="354"/>
        <end position="363"/>
    </location>
</feature>
<evidence type="ECO:0000259" key="2">
    <source>
        <dbReference type="Pfam" id="PF08401"/>
    </source>
</evidence>
<evidence type="ECO:0000256" key="1">
    <source>
        <dbReference type="SAM" id="MobiDB-lite"/>
    </source>
</evidence>
<dbReference type="RefSeq" id="WP_203919710.1">
    <property type="nucleotide sequence ID" value="NZ_BONZ01000039.1"/>
</dbReference>
<dbReference type="InterPro" id="IPR013610">
    <property type="entry name" value="ArdC_N"/>
</dbReference>
<dbReference type="Proteomes" id="UP000642748">
    <property type="component" value="Unassembled WGS sequence"/>
</dbReference>
<accession>A0A8J3VRH0</accession>
<protein>
    <recommendedName>
        <fullName evidence="2">N-terminal domain-containing protein</fullName>
    </recommendedName>
</protein>
<gene>
    <name evidence="3" type="ORF">Raf01_42940</name>
</gene>
<evidence type="ECO:0000313" key="3">
    <source>
        <dbReference type="EMBL" id="GIH16122.1"/>
    </source>
</evidence>
<proteinExistence type="predicted"/>
<dbReference type="AlphaFoldDB" id="A0A8J3VRH0"/>
<organism evidence="3 4">
    <name type="scientific">Rugosimonospora africana</name>
    <dbReference type="NCBI Taxonomy" id="556532"/>
    <lineage>
        <taxon>Bacteria</taxon>
        <taxon>Bacillati</taxon>
        <taxon>Actinomycetota</taxon>
        <taxon>Actinomycetes</taxon>
        <taxon>Micromonosporales</taxon>
        <taxon>Micromonosporaceae</taxon>
        <taxon>Rugosimonospora</taxon>
    </lineage>
</organism>
<dbReference type="Pfam" id="PF08401">
    <property type="entry name" value="ArdcN"/>
    <property type="match status" value="1"/>
</dbReference>
<comment type="caution">
    <text evidence="3">The sequence shown here is derived from an EMBL/GenBank/DDBJ whole genome shotgun (WGS) entry which is preliminary data.</text>
</comment>
<dbReference type="EMBL" id="BONZ01000039">
    <property type="protein sequence ID" value="GIH16122.1"/>
    <property type="molecule type" value="Genomic_DNA"/>
</dbReference>